<dbReference type="InterPro" id="IPR027278">
    <property type="entry name" value="ACCD_DCysDesulf"/>
</dbReference>
<reference evidence="7 8" key="1">
    <citation type="journal article" date="2014" name="Int. J. Syst. Evol. Microbiol.">
        <title>Complete genome sequence of Corynebacterium casei LMG S-19264T (=DSM 44701T), isolated from a smear-ripened cheese.</title>
        <authorList>
            <consortium name="US DOE Joint Genome Institute (JGI-PGF)"/>
            <person name="Walter F."/>
            <person name="Albersmeier A."/>
            <person name="Kalinowski J."/>
            <person name="Ruckert C."/>
        </authorList>
    </citation>
    <scope>NUCLEOTIDE SEQUENCE [LARGE SCALE GENOMIC DNA]</scope>
    <source>
        <strain evidence="7 8">CGMCC 1.9161</strain>
    </source>
</reference>
<keyword evidence="8" id="KW-1185">Reference proteome</keyword>
<sequence length="340" mass="34567">MTTSPRVDLVAAPTPLHALPTLTAERGGPRVLVKREDLAGIGGGGNKLRKLEYVLARAVATGADTIVTIGAHESNHVRATAAAAARHGLACIGLLVDETGVAPTPNGGNRFLASLFGARLVHLPRGTDYEAALAGAAAEVRAAGRVPFVVPAGGSTAEGCLGARDLAVELGGQLRELGVEPSRIVLATGTGGTLAGLAAGADSLPGRPVLHGVSVGAPRARQRARVEARLHTLVDLLPDLDVVRALDRVVIDDAQIGPGYGVPTEASCAAVSRLARREGLLLDPIYTGKAMAGLLAEIEAGRVRPGEVVVFVHTGGAPSLPAYQDHFGRAPAGGQGEHAT</sequence>
<accession>A0A917V9Z5</accession>
<evidence type="ECO:0000256" key="5">
    <source>
        <dbReference type="PIRSR" id="PIRSR006278-2"/>
    </source>
</evidence>
<protein>
    <submittedName>
        <fullName evidence="7">1-aminocyclopropane-1-carboxylate deaminase</fullName>
    </submittedName>
</protein>
<dbReference type="PIRSF" id="PIRSF006278">
    <property type="entry name" value="ACCD_DCysDesulf"/>
    <property type="match status" value="1"/>
</dbReference>
<dbReference type="RefSeq" id="WP_188915528.1">
    <property type="nucleotide sequence ID" value="NZ_BMMF01000017.1"/>
</dbReference>
<dbReference type="GO" id="GO:0019148">
    <property type="term" value="F:D-cysteine desulfhydrase activity"/>
    <property type="evidence" value="ECO:0007669"/>
    <property type="project" value="TreeGrafter"/>
</dbReference>
<proteinExistence type="inferred from homology"/>
<dbReference type="SUPFAM" id="SSF53686">
    <property type="entry name" value="Tryptophan synthase beta subunit-like PLP-dependent enzymes"/>
    <property type="match status" value="1"/>
</dbReference>
<dbReference type="Pfam" id="PF00291">
    <property type="entry name" value="PALP"/>
    <property type="match status" value="1"/>
</dbReference>
<dbReference type="InterPro" id="IPR001926">
    <property type="entry name" value="TrpB-like_PALP"/>
</dbReference>
<organism evidence="7 8">
    <name type="scientific">Salinarimonas ramus</name>
    <dbReference type="NCBI Taxonomy" id="690164"/>
    <lineage>
        <taxon>Bacteria</taxon>
        <taxon>Pseudomonadati</taxon>
        <taxon>Pseudomonadota</taxon>
        <taxon>Alphaproteobacteria</taxon>
        <taxon>Hyphomicrobiales</taxon>
        <taxon>Salinarimonadaceae</taxon>
        <taxon>Salinarimonas</taxon>
    </lineage>
</organism>
<evidence type="ECO:0000256" key="4">
    <source>
        <dbReference type="PIRSR" id="PIRSR006278-1"/>
    </source>
</evidence>
<comment type="cofactor">
    <cofactor evidence="1">
        <name>pyridoxal 5'-phosphate</name>
        <dbReference type="ChEBI" id="CHEBI:597326"/>
    </cofactor>
</comment>
<feature type="domain" description="Tryptophan synthase beta chain-like PALP" evidence="6">
    <location>
        <begin position="10"/>
        <end position="315"/>
    </location>
</feature>
<name>A0A917V9Z5_9HYPH</name>
<dbReference type="PANTHER" id="PTHR43780:SF2">
    <property type="entry name" value="1-AMINOCYCLOPROPANE-1-CARBOXYLATE DEAMINASE-RELATED"/>
    <property type="match status" value="1"/>
</dbReference>
<evidence type="ECO:0000259" key="6">
    <source>
        <dbReference type="Pfam" id="PF00291"/>
    </source>
</evidence>
<feature type="active site" description="Nucleophile" evidence="4">
    <location>
        <position position="74"/>
    </location>
</feature>
<evidence type="ECO:0000256" key="3">
    <source>
        <dbReference type="ARBA" id="ARBA00022898"/>
    </source>
</evidence>
<dbReference type="EMBL" id="BMMF01000017">
    <property type="protein sequence ID" value="GGK53123.1"/>
    <property type="molecule type" value="Genomic_DNA"/>
</dbReference>
<comment type="similarity">
    <text evidence="2">Belongs to the ACC deaminase/D-cysteine desulfhydrase family.</text>
</comment>
<keyword evidence="3 5" id="KW-0663">Pyridoxal phosphate</keyword>
<gene>
    <name evidence="7" type="ORF">GCM10011322_44980</name>
</gene>
<evidence type="ECO:0000313" key="8">
    <source>
        <dbReference type="Proteomes" id="UP000600449"/>
    </source>
</evidence>
<evidence type="ECO:0000256" key="2">
    <source>
        <dbReference type="ARBA" id="ARBA00008639"/>
    </source>
</evidence>
<feature type="modified residue" description="N6-(pyridoxal phosphate)lysine" evidence="5">
    <location>
        <position position="47"/>
    </location>
</feature>
<dbReference type="Proteomes" id="UP000600449">
    <property type="component" value="Unassembled WGS sequence"/>
</dbReference>
<dbReference type="InterPro" id="IPR036052">
    <property type="entry name" value="TrpB-like_PALP_sf"/>
</dbReference>
<dbReference type="PANTHER" id="PTHR43780">
    <property type="entry name" value="1-AMINOCYCLOPROPANE-1-CARBOXYLATE DEAMINASE-RELATED"/>
    <property type="match status" value="1"/>
</dbReference>
<dbReference type="Gene3D" id="3.40.50.1100">
    <property type="match status" value="2"/>
</dbReference>
<evidence type="ECO:0000313" key="7">
    <source>
        <dbReference type="EMBL" id="GGK53123.1"/>
    </source>
</evidence>
<evidence type="ECO:0000256" key="1">
    <source>
        <dbReference type="ARBA" id="ARBA00001933"/>
    </source>
</evidence>
<comment type="caution">
    <text evidence="7">The sequence shown here is derived from an EMBL/GenBank/DDBJ whole genome shotgun (WGS) entry which is preliminary data.</text>
</comment>
<dbReference type="AlphaFoldDB" id="A0A917V9Z5"/>